<evidence type="ECO:0000256" key="2">
    <source>
        <dbReference type="ARBA" id="ARBA00022857"/>
    </source>
</evidence>
<dbReference type="GO" id="GO:0005783">
    <property type="term" value="C:endoplasmic reticulum"/>
    <property type="evidence" value="ECO:0007669"/>
    <property type="project" value="TreeGrafter"/>
</dbReference>
<dbReference type="Pfam" id="PF00106">
    <property type="entry name" value="adh_short"/>
    <property type="match status" value="1"/>
</dbReference>
<comment type="similarity">
    <text evidence="1">Belongs to the short-chain dehydrogenases/reductases (SDR) family.</text>
</comment>
<dbReference type="InterPro" id="IPR051019">
    <property type="entry name" value="VLCFA-Steroid_DH"/>
</dbReference>
<dbReference type="PANTHER" id="PTHR43899">
    <property type="entry name" value="RH59310P"/>
    <property type="match status" value="1"/>
</dbReference>
<dbReference type="AlphaFoldDB" id="A0A9W9YYZ1"/>
<dbReference type="InterPro" id="IPR036179">
    <property type="entry name" value="Ig-like_dom_sf"/>
</dbReference>
<dbReference type="SUPFAM" id="SSF51735">
    <property type="entry name" value="NAD(P)-binding Rossmann-fold domains"/>
    <property type="match status" value="1"/>
</dbReference>
<evidence type="ECO:0000256" key="3">
    <source>
        <dbReference type="ARBA" id="ARBA00023002"/>
    </source>
</evidence>
<gene>
    <name evidence="5" type="ORF">OS493_031349</name>
</gene>
<evidence type="ECO:0000313" key="6">
    <source>
        <dbReference type="Proteomes" id="UP001163046"/>
    </source>
</evidence>
<sequence length="680" mass="75341">MEWNFLSGAGAVFLSYYSLNFVLQILHGIRAFVLPSLGIKRNLKKLGKWAVITGCTDGIGKAYTHELARQGFKLVLISRTQEKLESLAAELKEAYGTETKIIVMDFTGGAEIYDGLGEKLAGLDIGILVNNVGVSHYPEFFANMKQEDAWKMINVNALSVTMMTHTILPEMAARGRSLIVNVASAAGLTPTPLLSMYSGTKVFVDFFSRCLNAEYSSKGVTVQCVLPYYVATKMSRIRNPNIFAPGPTTYVRQALGTVGVESRTMDVGATLFRRSSLFPLLLILLVIVHSSLWATVDGTLSSSDIQVTNLKLQPSRPDNVYFSLRGSTFVLNCTTVVSNVQAFNLTWQHDGERYFSEAQQVDSSTVQLKLSNTTTTTDNGVYWCGPLFISNKSQGVNISLIVADQDYNNKTEFTLLKALEAFMEYYVYLMVRFVNGNEVSAHSEVLGPRIIKTPPGDPGTPPKVIRVQSVRFPGNAALRNVTVDWELADTLSWHGTPDKYIVNCNHHRRSLGSLPNCEYHVDAMTNRTVLQGLNSADRYNVYITMCNKQKGCSVHGESYLIKELEDNTTLSNNGGQLSSKQIAFITVSVVVGCITALWCSLELCEKDSAVDLSISCKPPAIHGYEYVDHVEQNDYDRLFWTKSRCDYKSWKVPNAQVELVAGINELNDVSDRLVNVLQQG</sequence>
<dbReference type="FunFam" id="3.40.50.720:FF:000137">
    <property type="entry name" value="Hydroxysteroid (17-beta) dehydrogenase 3"/>
    <property type="match status" value="1"/>
</dbReference>
<dbReference type="OrthoDB" id="5545019at2759"/>
<name>A0A9W9YYZ1_9CNID</name>
<dbReference type="SUPFAM" id="SSF49265">
    <property type="entry name" value="Fibronectin type III"/>
    <property type="match status" value="1"/>
</dbReference>
<accession>A0A9W9YYZ1</accession>
<evidence type="ECO:0000256" key="1">
    <source>
        <dbReference type="ARBA" id="ARBA00006484"/>
    </source>
</evidence>
<dbReference type="Gene3D" id="3.40.50.720">
    <property type="entry name" value="NAD(P)-binding Rossmann-like Domain"/>
    <property type="match status" value="1"/>
</dbReference>
<dbReference type="PROSITE" id="PS50835">
    <property type="entry name" value="IG_LIKE"/>
    <property type="match status" value="1"/>
</dbReference>
<dbReference type="InterPro" id="IPR036116">
    <property type="entry name" value="FN3_sf"/>
</dbReference>
<dbReference type="PRINTS" id="PR00081">
    <property type="entry name" value="GDHRDH"/>
</dbReference>
<proteinExistence type="inferred from homology"/>
<keyword evidence="2" id="KW-0521">NADP</keyword>
<evidence type="ECO:0000313" key="5">
    <source>
        <dbReference type="EMBL" id="KAJ7370613.1"/>
    </source>
</evidence>
<comment type="caution">
    <text evidence="5">The sequence shown here is derived from an EMBL/GenBank/DDBJ whole genome shotgun (WGS) entry which is preliminary data.</text>
</comment>
<dbReference type="InterPro" id="IPR036291">
    <property type="entry name" value="NAD(P)-bd_dom_sf"/>
</dbReference>
<dbReference type="CDD" id="cd05356">
    <property type="entry name" value="17beta-HSD1_like_SDR_c"/>
    <property type="match status" value="1"/>
</dbReference>
<protein>
    <recommendedName>
        <fullName evidence="4">Ig-like domain-containing protein</fullName>
    </recommendedName>
</protein>
<evidence type="ECO:0000259" key="4">
    <source>
        <dbReference type="PROSITE" id="PS50835"/>
    </source>
</evidence>
<organism evidence="5 6">
    <name type="scientific">Desmophyllum pertusum</name>
    <dbReference type="NCBI Taxonomy" id="174260"/>
    <lineage>
        <taxon>Eukaryota</taxon>
        <taxon>Metazoa</taxon>
        <taxon>Cnidaria</taxon>
        <taxon>Anthozoa</taxon>
        <taxon>Hexacorallia</taxon>
        <taxon>Scleractinia</taxon>
        <taxon>Caryophylliina</taxon>
        <taxon>Caryophylliidae</taxon>
        <taxon>Desmophyllum</taxon>
    </lineage>
</organism>
<dbReference type="Proteomes" id="UP001163046">
    <property type="component" value="Unassembled WGS sequence"/>
</dbReference>
<dbReference type="InterPro" id="IPR013783">
    <property type="entry name" value="Ig-like_fold"/>
</dbReference>
<keyword evidence="6" id="KW-1185">Reference proteome</keyword>
<dbReference type="EMBL" id="MU826861">
    <property type="protein sequence ID" value="KAJ7370613.1"/>
    <property type="molecule type" value="Genomic_DNA"/>
</dbReference>
<dbReference type="InterPro" id="IPR007110">
    <property type="entry name" value="Ig-like_dom"/>
</dbReference>
<dbReference type="SUPFAM" id="SSF48726">
    <property type="entry name" value="Immunoglobulin"/>
    <property type="match status" value="1"/>
</dbReference>
<dbReference type="PANTHER" id="PTHR43899:SF13">
    <property type="entry name" value="RH59310P"/>
    <property type="match status" value="1"/>
</dbReference>
<keyword evidence="3" id="KW-0560">Oxidoreductase</keyword>
<dbReference type="GO" id="GO:0016491">
    <property type="term" value="F:oxidoreductase activity"/>
    <property type="evidence" value="ECO:0007669"/>
    <property type="project" value="UniProtKB-KW"/>
</dbReference>
<reference evidence="5" key="1">
    <citation type="submission" date="2023-01" db="EMBL/GenBank/DDBJ databases">
        <title>Genome assembly of the deep-sea coral Lophelia pertusa.</title>
        <authorList>
            <person name="Herrera S."/>
            <person name="Cordes E."/>
        </authorList>
    </citation>
    <scope>NUCLEOTIDE SEQUENCE</scope>
    <source>
        <strain evidence="5">USNM1676648</strain>
        <tissue evidence="5">Polyp</tissue>
    </source>
</reference>
<feature type="domain" description="Ig-like" evidence="4">
    <location>
        <begin position="314"/>
        <end position="384"/>
    </location>
</feature>
<dbReference type="Gene3D" id="2.60.40.10">
    <property type="entry name" value="Immunoglobulins"/>
    <property type="match status" value="2"/>
</dbReference>
<dbReference type="InterPro" id="IPR002347">
    <property type="entry name" value="SDR_fam"/>
</dbReference>